<dbReference type="EMBL" id="CAJZBQ010000036">
    <property type="protein sequence ID" value="CAG9324273.1"/>
    <property type="molecule type" value="Genomic_DNA"/>
</dbReference>
<dbReference type="InterPro" id="IPR011990">
    <property type="entry name" value="TPR-like_helical_dom_sf"/>
</dbReference>
<accession>A0AAU9JEW2</accession>
<name>A0AAU9JEW2_9CILI</name>
<evidence type="ECO:0000313" key="2">
    <source>
        <dbReference type="Proteomes" id="UP001162131"/>
    </source>
</evidence>
<dbReference type="AlphaFoldDB" id="A0AAU9JEW2"/>
<dbReference type="Proteomes" id="UP001162131">
    <property type="component" value="Unassembled WGS sequence"/>
</dbReference>
<organism evidence="1 2">
    <name type="scientific">Blepharisma stoltei</name>
    <dbReference type="NCBI Taxonomy" id="1481888"/>
    <lineage>
        <taxon>Eukaryota</taxon>
        <taxon>Sar</taxon>
        <taxon>Alveolata</taxon>
        <taxon>Ciliophora</taxon>
        <taxon>Postciliodesmatophora</taxon>
        <taxon>Heterotrichea</taxon>
        <taxon>Heterotrichida</taxon>
        <taxon>Blepharismidae</taxon>
        <taxon>Blepharisma</taxon>
    </lineage>
</organism>
<gene>
    <name evidence="1" type="ORF">BSTOLATCC_MIC36068</name>
</gene>
<dbReference type="Pfam" id="PF13181">
    <property type="entry name" value="TPR_8"/>
    <property type="match status" value="2"/>
</dbReference>
<reference evidence="1" key="1">
    <citation type="submission" date="2021-09" db="EMBL/GenBank/DDBJ databases">
        <authorList>
            <consortium name="AG Swart"/>
            <person name="Singh M."/>
            <person name="Singh A."/>
            <person name="Seah K."/>
            <person name="Emmerich C."/>
        </authorList>
    </citation>
    <scope>NUCLEOTIDE SEQUENCE</scope>
    <source>
        <strain evidence="1">ATCC30299</strain>
    </source>
</reference>
<dbReference type="SMART" id="SM00028">
    <property type="entry name" value="TPR"/>
    <property type="match status" value="4"/>
</dbReference>
<sequence length="409" mass="48968">MLKSSKRLPKYYDYLEMFYITAKDFDKAIKTIWKSIHLGKGSNIYTLWRLYMVLGKVYWEKNDFKKAHQAFFNAKFCCRILPFGNPLIKYNYETIGNFYMSYRYFDDALWYFETIEKFCYANELPKTKHFIGFLYFLIENYESFLKVKTLLSSGDQIDKTSLCVINAMIGRLYYSKGDKDSAHSYYMEAFKLIYYYGYCLYDFNLSSAIFLIEYFLIENKIKKCETVLVKAWEVLKKNPALDCFQGDVLLIEAQLKIKQGEREEAEKCLNQIEKIYKIDKILMDPPEKIQLRYEKICGWMKFASLNLEINLLKAEKILKYIEEIFKTNFLNSWGWKGQLYSFLGFLYLFQERTKKSKNYFEKSLSIYSQHTNNVAAMNNTKKCLIKIELMEKILSKIRIFLNEFFFSCF</sequence>
<dbReference type="Gene3D" id="1.25.40.10">
    <property type="entry name" value="Tetratricopeptide repeat domain"/>
    <property type="match status" value="2"/>
</dbReference>
<evidence type="ECO:0008006" key="3">
    <source>
        <dbReference type="Google" id="ProtNLM"/>
    </source>
</evidence>
<keyword evidence="2" id="KW-1185">Reference proteome</keyword>
<dbReference type="InterPro" id="IPR019734">
    <property type="entry name" value="TPR_rpt"/>
</dbReference>
<comment type="caution">
    <text evidence="1">The sequence shown here is derived from an EMBL/GenBank/DDBJ whole genome shotgun (WGS) entry which is preliminary data.</text>
</comment>
<evidence type="ECO:0000313" key="1">
    <source>
        <dbReference type="EMBL" id="CAG9324273.1"/>
    </source>
</evidence>
<protein>
    <recommendedName>
        <fullName evidence="3">Tetratricopeptide repeat protein</fullName>
    </recommendedName>
</protein>
<proteinExistence type="predicted"/>
<dbReference type="SUPFAM" id="SSF48452">
    <property type="entry name" value="TPR-like"/>
    <property type="match status" value="1"/>
</dbReference>